<evidence type="ECO:0000256" key="2">
    <source>
        <dbReference type="SAM" id="MobiDB-lite"/>
    </source>
</evidence>
<dbReference type="Proteomes" id="UP001212997">
    <property type="component" value="Unassembled WGS sequence"/>
</dbReference>
<proteinExistence type="predicted"/>
<accession>A0AAD5UYU6</accession>
<gene>
    <name evidence="3" type="ORF">NLI96_g7573</name>
</gene>
<feature type="coiled-coil region" evidence="1">
    <location>
        <begin position="101"/>
        <end position="135"/>
    </location>
</feature>
<dbReference type="AlphaFoldDB" id="A0AAD5UYU6"/>
<feature type="region of interest" description="Disordered" evidence="2">
    <location>
        <begin position="1"/>
        <end position="35"/>
    </location>
</feature>
<name>A0AAD5UYU6_9APHY</name>
<dbReference type="EMBL" id="JANAWD010000315">
    <property type="protein sequence ID" value="KAJ3481552.1"/>
    <property type="molecule type" value="Genomic_DNA"/>
</dbReference>
<sequence>MSRLASFRGPSTPTSSPVRSAPQSTPASPSRAQAVESTYHRKVRSILYDIRTVTENWEDIVLVDGLKAAKSLVDTRTDLDNELSSLPPGTQPQYPIVGPKLNIAEKRIAELDGVIVKLRKQFQKLNTLVENMEGVLFEASKAKGWKWCRDPIVPIASSIPDILVPYHRSLDMHIQIVSQLRSHSVSFETSRTAITNWVAQPHLEEGSWEAQWEDLCAVEIERWGNTK</sequence>
<evidence type="ECO:0000313" key="4">
    <source>
        <dbReference type="Proteomes" id="UP001212997"/>
    </source>
</evidence>
<organism evidence="3 4">
    <name type="scientific">Meripilus lineatus</name>
    <dbReference type="NCBI Taxonomy" id="2056292"/>
    <lineage>
        <taxon>Eukaryota</taxon>
        <taxon>Fungi</taxon>
        <taxon>Dikarya</taxon>
        <taxon>Basidiomycota</taxon>
        <taxon>Agaricomycotina</taxon>
        <taxon>Agaricomycetes</taxon>
        <taxon>Polyporales</taxon>
        <taxon>Meripilaceae</taxon>
        <taxon>Meripilus</taxon>
    </lineage>
</organism>
<evidence type="ECO:0000256" key="1">
    <source>
        <dbReference type="SAM" id="Coils"/>
    </source>
</evidence>
<protein>
    <submittedName>
        <fullName evidence="3">Uncharacterized protein</fullName>
    </submittedName>
</protein>
<keyword evidence="1" id="KW-0175">Coiled coil</keyword>
<feature type="compositionally biased region" description="Polar residues" evidence="2">
    <location>
        <begin position="9"/>
        <end position="31"/>
    </location>
</feature>
<comment type="caution">
    <text evidence="3">The sequence shown here is derived from an EMBL/GenBank/DDBJ whole genome shotgun (WGS) entry which is preliminary data.</text>
</comment>
<reference evidence="3" key="1">
    <citation type="submission" date="2022-07" db="EMBL/GenBank/DDBJ databases">
        <title>Genome Sequence of Physisporinus lineatus.</title>
        <authorList>
            <person name="Buettner E."/>
        </authorList>
    </citation>
    <scope>NUCLEOTIDE SEQUENCE</scope>
    <source>
        <strain evidence="3">VT162</strain>
    </source>
</reference>
<evidence type="ECO:0000313" key="3">
    <source>
        <dbReference type="EMBL" id="KAJ3481552.1"/>
    </source>
</evidence>
<keyword evidence="4" id="KW-1185">Reference proteome</keyword>